<evidence type="ECO:0000259" key="3">
    <source>
        <dbReference type="Pfam" id="PF19407"/>
    </source>
</evidence>
<dbReference type="PANTHER" id="PTHR34819">
    <property type="entry name" value="LARGE CYSTEINE-RICH PERIPLASMIC PROTEIN OMCB"/>
    <property type="match status" value="1"/>
</dbReference>
<comment type="caution">
    <text evidence="4">The sequence shown here is derived from an EMBL/GenBank/DDBJ whole genome shotgun (WGS) entry which is preliminary data.</text>
</comment>
<feature type="domain" description="DUF5979" evidence="3">
    <location>
        <begin position="1804"/>
        <end position="1899"/>
    </location>
</feature>
<name>A0A7W4YKM9_LEIAQ</name>
<dbReference type="EMBL" id="JACHVP010000002">
    <property type="protein sequence ID" value="MBB2967854.1"/>
    <property type="molecule type" value="Genomic_DNA"/>
</dbReference>
<proteinExistence type="predicted"/>
<organism evidence="4 5">
    <name type="scientific">Leifsonia aquatica</name>
    <name type="common">Corynebacterium aquaticum</name>
    <dbReference type="NCBI Taxonomy" id="144185"/>
    <lineage>
        <taxon>Bacteria</taxon>
        <taxon>Bacillati</taxon>
        <taxon>Actinomycetota</taxon>
        <taxon>Actinomycetes</taxon>
        <taxon>Micrococcales</taxon>
        <taxon>Microbacteriaceae</taxon>
        <taxon>Leifsonia</taxon>
    </lineage>
</organism>
<dbReference type="InterPro" id="IPR046022">
    <property type="entry name" value="DUF5979"/>
</dbReference>
<keyword evidence="1" id="KW-0472">Membrane</keyword>
<keyword evidence="5" id="KW-1185">Reference proteome</keyword>
<dbReference type="Gene3D" id="2.60.40.740">
    <property type="match status" value="1"/>
</dbReference>
<dbReference type="Pfam" id="PF01345">
    <property type="entry name" value="DUF11"/>
    <property type="match status" value="1"/>
</dbReference>
<feature type="domain" description="DUF11" evidence="2">
    <location>
        <begin position="2351"/>
        <end position="2446"/>
    </location>
</feature>
<reference evidence="4 5" key="1">
    <citation type="submission" date="2020-08" db="EMBL/GenBank/DDBJ databases">
        <title>Sequencing the genomes of 1000 actinobacteria strains.</title>
        <authorList>
            <person name="Klenk H.-P."/>
        </authorList>
    </citation>
    <scope>NUCLEOTIDE SEQUENCE [LARGE SCALE GENOMIC DNA]</scope>
    <source>
        <strain evidence="4 5">DSM 20146</strain>
    </source>
</reference>
<sequence>MRPRGRHSAARLALRTPVSVAAALALVLLGSSVIGVQAANADDLGSGVLNLSKTTTVTDVAPGQQFVYTLNFGCSSTTTGCVDATITDPLPAPLTIVGTPTVVGGSGAVSLDGSTMKIVFGDVVPNTTPASTGLAAGATGTVQLVVKVPDDIAKSYDGQTLTNTATFTAKNAATVQASAPVVVHVPDVLAATAAKTWTPAATQYNAGEQSTATLKATSTSNIAASALTIAEPGDPSVAGGVFDFYDFAGFGAVTFPAGADQVQVIAITTGQDAPSSEVAGPVGTTPVLASTVDPGDVIGLKLVFSSSQGATITPGANGSADVVFAQRATNRRTDAPLVTGGTRVNSITAAVTTPKGDATSAPATASQEIAPLTVSVSADKSFSVQQLPAGQSTTATLTATNTSTGPLTSLSVREPGTGTFFSDKISFGGFASGAAWPDGATGATISWSVNTGAAPADSTFTAASGLPTTPTLANGQYITAFQVTYTGTIATGATAKLPFAVGTTTNAGPAGSGFVTYPNAATVTGTNAAGTGTDTATADLQVYFPEVMLSLAKTITPQTVIPGGASLVQLSAQTPTGTSSVRPNTIVVSEPQDTASAPYWQAFDATAIAPTSVPAGSTLTIEYTTDGTTWKTLSTVDATSGAKTYSAVLDSVLPSGTTHSQVRGLRFTFTDPAGFGQATNVKPGIVFVARGQLRDTNAPTNPGTYPALTAYENCSVSSASGSVNGGTTITSRPATSCATANVQATDGGPGPLMASKSWDGTKVLQAQSGVTTGVTLGWGTQTTGIGSMVVQDPATPSPLTGSVFQAFDLTRIDAITPTSTGGATFDPLIRYDKVSKVELFDGTAWNDITAKACTTANACDGTFPGYTLTAAERSSTQGVRLTFIESPNRAAAIAATGDPMAPTVGSGVASASAGAFPGANANARTIHLALKLRNAVRGSTATDWVTGTREYNMAGSAGAVDNTVLVRGIPVTGDPFERTADDHVTIIDPTFTTKVTKTANPTSLVIPQPDVPAASYPTTVYTTTIANTSTSSTWQLRINDPIDCTNAATTAPCVFGAYDPAANPLDKLNLTKIAVDLTSATGVQTSLSVVSLLHRAADGTLSTTTHTIAQATALTAAQLADVVGVSVLLRGTNAQGTDGTGATIASGQKATVTLTTQLRPTSRATGVAPTAGTFVNTVYGALHDDVYPTVQATDTQSASVTLANGNLQVATAKTFTPTSTLQASPTNPIQVNLRARATGTLAPKSLVIEDSTPTFWNAFTLTGFAIPNVPTGADRVTIDAQTGQGASATWNPGTATTIATASLPSGVAAADVTGLRFTFTKADGTSFAASNNADNVRLSVSLRSQLRDGSGPVASTAVTTPMPGETAAGTITDTVFADASYNDVKATRATATATFTVNPGTAAIAVEKTSPGQAASGKEVNWTLRFKNTGTGYLPNPVVTDTLPGDGSLLFVPTNVPVYSTSTGGTLPTDATKVTRAYDAAAGTIRFTWPAGSQLAPGETYSITISLQIKPGLAPATVATNRFGVSTDRALTAGVCTALNPGNGRAVTFATNTCSTSNVVTTLSQGSFTASKGVRSDSGAAQNINNPAVPCTSDADGYYRYPCAAVSAIGDTDHWKLEMVNGGNVAAKSLTAVDVFPYPGDVGVVDPSQRGSVYTPRFNGDIAFQTSGGQDGSRMDWYVTTSANPCTKEITPGAGTCPAGSWLPSSVVGTTVDPGAVTAVKLVFDFSGAPGAVLPAGGSLKVTYSTTNVPTTQAGDDRAPVTAPVTGVRAWNSFGFYPTYVSGSQPAGPQEPIKSGVILTGGPLQITKTITGDAAQYAPTSFVADVVCTIDGVKVDLGSASSVTLSKAGGYTARIDGIPVGSSCAVTEHGADGSYGESSRTVTPSSVVIATAADATAAVPAGQSVAIANDYATTQLTVTKHVDTAATAGSFGPFGMTLVCTSALGARIPLAAGDAAFTLADGASRTVTGLPIGATCVVSETDADGAATAPNHVGIAFDGAAETTGDTATVTLTNAAEGDTVLVTNHYAAGTLTITKTVDGDAAGDYGNGPFTVHATCVYAGDQTLFDGDVTIRGGETVTVPGVYPAGTVCDVTETATGGATDSTVDTPSVTIPGALDGSVQNVTVDVTNTFSAGSVAIEKVRTGDGAATYGSGPFTAQLTCTWVKDGVTLTIPLPDAGRVVLDDANGYKATVTGLIQGAHCDTAETATGGATSVAIAPAAGVTVPAGTPAAVTITNTFDTGSLTIDKKRVGDGVALFGAGPFTMQVTCTYDVDGVTTPIDLGTDGTLTLSKANGYTATIDDLIAGASCSVEETDAGLATQTTLDPADGIVAIPAGSAATVTVTNRFDIGHLSILKSADRASASVGDTIVYTIVVTNDGQIDAVDATVSDLLPKGLRVVSTNPLSTASAGKLTWKIPALAVGKSVTFTVTTVLDEPLDTTNRATVTTPPGPWEPSTGEGGCGDAGVACAVVLDPPRAAGLASTGSDQRTGMLWALGLLIGGAGGLVATRLRRRHPRHG</sequence>
<gene>
    <name evidence="4" type="ORF">FHX33_002617</name>
</gene>
<evidence type="ECO:0000313" key="4">
    <source>
        <dbReference type="EMBL" id="MBB2967854.1"/>
    </source>
</evidence>
<dbReference type="InterPro" id="IPR051172">
    <property type="entry name" value="Chlamydia_OmcB"/>
</dbReference>
<keyword evidence="1" id="KW-1133">Transmembrane helix</keyword>
<evidence type="ECO:0000256" key="1">
    <source>
        <dbReference type="SAM" id="Phobius"/>
    </source>
</evidence>
<feature type="domain" description="DUF5979" evidence="3">
    <location>
        <begin position="2244"/>
        <end position="2347"/>
    </location>
</feature>
<evidence type="ECO:0000313" key="5">
    <source>
        <dbReference type="Proteomes" id="UP000538196"/>
    </source>
</evidence>
<accession>A0A7W4YKM9</accession>
<feature type="transmembrane region" description="Helical" evidence="1">
    <location>
        <begin position="2489"/>
        <end position="2509"/>
    </location>
</feature>
<dbReference type="PANTHER" id="PTHR34819:SF3">
    <property type="entry name" value="CELL SURFACE PROTEIN"/>
    <property type="match status" value="1"/>
</dbReference>
<dbReference type="NCBIfam" id="TIGR01451">
    <property type="entry name" value="B_ant_repeat"/>
    <property type="match status" value="2"/>
</dbReference>
<feature type="domain" description="DUF5979" evidence="3">
    <location>
        <begin position="2032"/>
        <end position="2131"/>
    </location>
</feature>
<dbReference type="InterPro" id="IPR047589">
    <property type="entry name" value="DUF11_rpt"/>
</dbReference>
<feature type="domain" description="DUF5979" evidence="3">
    <location>
        <begin position="1916"/>
        <end position="2015"/>
    </location>
</feature>
<dbReference type="Gene3D" id="2.60.40.1140">
    <property type="entry name" value="Collagen-binding surface protein Cna, B-type domain"/>
    <property type="match status" value="2"/>
</dbReference>
<feature type="domain" description="DUF5979" evidence="3">
    <location>
        <begin position="2137"/>
        <end position="2239"/>
    </location>
</feature>
<dbReference type="InterPro" id="IPR001434">
    <property type="entry name" value="OmcB-like_DUF11"/>
</dbReference>
<evidence type="ECO:0000259" key="2">
    <source>
        <dbReference type="Pfam" id="PF01345"/>
    </source>
</evidence>
<keyword evidence="1" id="KW-0812">Transmembrane</keyword>
<protein>
    <submittedName>
        <fullName evidence="4">Putative repeat protein (TIGR01451 family)</fullName>
    </submittedName>
</protein>
<dbReference type="RefSeq" id="WP_338092031.1">
    <property type="nucleotide sequence ID" value="NZ_JACHVP010000002.1"/>
</dbReference>
<dbReference type="Pfam" id="PF19407">
    <property type="entry name" value="DUF5979"/>
    <property type="match status" value="5"/>
</dbReference>
<dbReference type="Proteomes" id="UP000538196">
    <property type="component" value="Unassembled WGS sequence"/>
</dbReference>